<dbReference type="AlphaFoldDB" id="A0A816EKP8"/>
<dbReference type="EMBL" id="CAJNOR010010075">
    <property type="protein sequence ID" value="CAF1650905.1"/>
    <property type="molecule type" value="Genomic_DNA"/>
</dbReference>
<reference evidence="2" key="1">
    <citation type="submission" date="2021-02" db="EMBL/GenBank/DDBJ databases">
        <authorList>
            <person name="Nowell W R."/>
        </authorList>
    </citation>
    <scope>NUCLEOTIDE SEQUENCE</scope>
</reference>
<feature type="compositionally biased region" description="Acidic residues" evidence="1">
    <location>
        <begin position="39"/>
        <end position="49"/>
    </location>
</feature>
<feature type="region of interest" description="Disordered" evidence="1">
    <location>
        <begin position="16"/>
        <end position="51"/>
    </location>
</feature>
<protein>
    <submittedName>
        <fullName evidence="2">Uncharacterized protein</fullName>
    </submittedName>
</protein>
<dbReference type="Proteomes" id="UP000663828">
    <property type="component" value="Unassembled WGS sequence"/>
</dbReference>
<keyword evidence="3" id="KW-1185">Reference proteome</keyword>
<evidence type="ECO:0000256" key="1">
    <source>
        <dbReference type="SAM" id="MobiDB-lite"/>
    </source>
</evidence>
<sequence>MSDARKIAKLLVDRITKREEPNRRRKNQTTLDFNHDDDAFSDSEDENMDPDASADSFVAKVKQEMSHYTPEEILNTDQAAIELEMHSTRTLSHKGEDVTIARPKRGMGPNPFRVVVIYMSPRYAQKTSSTTDSQYQSVLNTESQIYLRHCNSEKFYYEALEIFVSETYYYTILSDCNNNTNLYGYIYESNFNPLAPHENLLAENDDISKTSRQFKFRISLYVNTTYILVVTTYSPEDIGEFKINFIGWKNINIKRQSK</sequence>
<comment type="caution">
    <text evidence="2">The sequence shown here is derived from an EMBL/GenBank/DDBJ whole genome shotgun (WGS) entry which is preliminary data.</text>
</comment>
<organism evidence="2 3">
    <name type="scientific">Adineta ricciae</name>
    <name type="common">Rotifer</name>
    <dbReference type="NCBI Taxonomy" id="249248"/>
    <lineage>
        <taxon>Eukaryota</taxon>
        <taxon>Metazoa</taxon>
        <taxon>Spiralia</taxon>
        <taxon>Gnathifera</taxon>
        <taxon>Rotifera</taxon>
        <taxon>Eurotatoria</taxon>
        <taxon>Bdelloidea</taxon>
        <taxon>Adinetida</taxon>
        <taxon>Adinetidae</taxon>
        <taxon>Adineta</taxon>
    </lineage>
</organism>
<proteinExistence type="predicted"/>
<accession>A0A816EKP8</accession>
<evidence type="ECO:0000313" key="2">
    <source>
        <dbReference type="EMBL" id="CAF1650905.1"/>
    </source>
</evidence>
<name>A0A816EKP8_ADIRI</name>
<gene>
    <name evidence="2" type="ORF">XAT740_LOCUS54947</name>
</gene>
<evidence type="ECO:0000313" key="3">
    <source>
        <dbReference type="Proteomes" id="UP000663828"/>
    </source>
</evidence>